<evidence type="ECO:0000313" key="1">
    <source>
        <dbReference type="EMBL" id="WPR89767.1"/>
    </source>
</evidence>
<name>A0ABZ0SRA4_9MICO</name>
<dbReference type="EMBL" id="CP139368">
    <property type="protein sequence ID" value="WPR89767.1"/>
    <property type="molecule type" value="Genomic_DNA"/>
</dbReference>
<keyword evidence="1" id="KW-0223">Dioxygenase</keyword>
<dbReference type="Proteomes" id="UP001323798">
    <property type="component" value="Chromosome"/>
</dbReference>
<dbReference type="RefSeq" id="WP_320942481.1">
    <property type="nucleotide sequence ID" value="NZ_BAABEU010000003.1"/>
</dbReference>
<reference evidence="1 2" key="1">
    <citation type="submission" date="2023-11" db="EMBL/GenBank/DDBJ databases">
        <title>Genome sequence of Microbacterium rhizosphaerae KACC 19337.</title>
        <authorList>
            <person name="Choi H."/>
            <person name="Kim S."/>
            <person name="Kim Y."/>
            <person name="Kwon S.-W."/>
            <person name="Heo J."/>
        </authorList>
    </citation>
    <scope>NUCLEOTIDE SEQUENCE [LARGE SCALE GENOMIC DNA]</scope>
    <source>
        <strain evidence="1 2">KACC 19337</strain>
    </source>
</reference>
<organism evidence="1 2">
    <name type="scientific">Microbacterium rhizosphaerae</name>
    <dbReference type="NCBI Taxonomy" id="1678237"/>
    <lineage>
        <taxon>Bacteria</taxon>
        <taxon>Bacillati</taxon>
        <taxon>Actinomycetota</taxon>
        <taxon>Actinomycetes</taxon>
        <taxon>Micrococcales</taxon>
        <taxon>Microbacteriaceae</taxon>
        <taxon>Microbacterium</taxon>
    </lineage>
</organism>
<sequence>MSDPTDGAVVTVPLGVRVTLARPAIQLIAEEARADILHIKGDAVDPRLRPVTAPGTDVDAIVRPSHVSRLDAALRAHGWTVYSSFAFGSPFGHAQTYLHEIWGYFDLHRLFPGIRLEPSAAFDLMWADRHPIRLAAGVGSAPSIEDQAALLVLNSARSAAPAADPLRTWVDAPGLDRSAVEARIDLLRARVAFAAATGDLDSYRGAPDYALWRAITRGGSRGAEWWGRIRAADSVSSAVMIAARAPLVNVERLQHELGRRPTRREIMRAFFARPARALRELASRSTSRS</sequence>
<protein>
    <submittedName>
        <fullName evidence="1">2-nitropropane dioxygenase</fullName>
    </submittedName>
</protein>
<accession>A0ABZ0SRA4</accession>
<keyword evidence="2" id="KW-1185">Reference proteome</keyword>
<keyword evidence="1" id="KW-0560">Oxidoreductase</keyword>
<dbReference type="GO" id="GO:0051213">
    <property type="term" value="F:dioxygenase activity"/>
    <property type="evidence" value="ECO:0007669"/>
    <property type="project" value="UniProtKB-KW"/>
</dbReference>
<gene>
    <name evidence="1" type="ORF">SM116_00315</name>
</gene>
<evidence type="ECO:0000313" key="2">
    <source>
        <dbReference type="Proteomes" id="UP001323798"/>
    </source>
</evidence>
<proteinExistence type="predicted"/>